<protein>
    <submittedName>
        <fullName evidence="2">Uncharacterized protein</fullName>
    </submittedName>
</protein>
<dbReference type="AlphaFoldDB" id="A0A5C6D6H7"/>
<gene>
    <name evidence="2" type="ORF">Pla144_12660</name>
</gene>
<dbReference type="EMBL" id="SJPS01000001">
    <property type="protein sequence ID" value="TWU30479.1"/>
    <property type="molecule type" value="Genomic_DNA"/>
</dbReference>
<evidence type="ECO:0000313" key="3">
    <source>
        <dbReference type="Proteomes" id="UP000318437"/>
    </source>
</evidence>
<evidence type="ECO:0000313" key="2">
    <source>
        <dbReference type="EMBL" id="TWU30479.1"/>
    </source>
</evidence>
<organism evidence="2 3">
    <name type="scientific">Bythopirellula polymerisocia</name>
    <dbReference type="NCBI Taxonomy" id="2528003"/>
    <lineage>
        <taxon>Bacteria</taxon>
        <taxon>Pseudomonadati</taxon>
        <taxon>Planctomycetota</taxon>
        <taxon>Planctomycetia</taxon>
        <taxon>Pirellulales</taxon>
        <taxon>Lacipirellulaceae</taxon>
        <taxon>Bythopirellula</taxon>
    </lineage>
</organism>
<dbReference type="Proteomes" id="UP000318437">
    <property type="component" value="Unassembled WGS sequence"/>
</dbReference>
<name>A0A5C6D6H7_9BACT</name>
<evidence type="ECO:0000256" key="1">
    <source>
        <dbReference type="SAM" id="MobiDB-lite"/>
    </source>
</evidence>
<keyword evidence="3" id="KW-1185">Reference proteome</keyword>
<reference evidence="2 3" key="1">
    <citation type="submission" date="2019-02" db="EMBL/GenBank/DDBJ databases">
        <title>Deep-cultivation of Planctomycetes and their phenomic and genomic characterization uncovers novel biology.</title>
        <authorList>
            <person name="Wiegand S."/>
            <person name="Jogler M."/>
            <person name="Boedeker C."/>
            <person name="Pinto D."/>
            <person name="Vollmers J."/>
            <person name="Rivas-Marin E."/>
            <person name="Kohn T."/>
            <person name="Peeters S.H."/>
            <person name="Heuer A."/>
            <person name="Rast P."/>
            <person name="Oberbeckmann S."/>
            <person name="Bunk B."/>
            <person name="Jeske O."/>
            <person name="Meyerdierks A."/>
            <person name="Storesund J.E."/>
            <person name="Kallscheuer N."/>
            <person name="Luecker S."/>
            <person name="Lage O.M."/>
            <person name="Pohl T."/>
            <person name="Merkel B.J."/>
            <person name="Hornburger P."/>
            <person name="Mueller R.-W."/>
            <person name="Bruemmer F."/>
            <person name="Labrenz M."/>
            <person name="Spormann A.M."/>
            <person name="Op Den Camp H."/>
            <person name="Overmann J."/>
            <person name="Amann R."/>
            <person name="Jetten M.S.M."/>
            <person name="Mascher T."/>
            <person name="Medema M.H."/>
            <person name="Devos D.P."/>
            <person name="Kaster A.-K."/>
            <person name="Ovreas L."/>
            <person name="Rohde M."/>
            <person name="Galperin M.Y."/>
            <person name="Jogler C."/>
        </authorList>
    </citation>
    <scope>NUCLEOTIDE SEQUENCE [LARGE SCALE GENOMIC DNA]</scope>
    <source>
        <strain evidence="2 3">Pla144</strain>
    </source>
</reference>
<accession>A0A5C6D6H7</accession>
<sequence length="53" mass="5823">MNIPILTTAVLLGLLAGGLAYRQGWFRKVRPQPRKVSNKAGNSGKIQKSDESR</sequence>
<proteinExistence type="predicted"/>
<feature type="region of interest" description="Disordered" evidence="1">
    <location>
        <begin position="31"/>
        <end position="53"/>
    </location>
</feature>
<comment type="caution">
    <text evidence="2">The sequence shown here is derived from an EMBL/GenBank/DDBJ whole genome shotgun (WGS) entry which is preliminary data.</text>
</comment>